<evidence type="ECO:0000313" key="2">
    <source>
        <dbReference type="Proteomes" id="UP000002497"/>
    </source>
</evidence>
<dbReference type="EMBL" id="GL636507">
    <property type="protein sequence ID" value="EFW14244.1"/>
    <property type="molecule type" value="Genomic_DNA"/>
</dbReference>
<reference evidence="2" key="1">
    <citation type="journal article" date="2010" name="Genome Res.">
        <title>Population genomic sequencing of Coccidioides fungi reveals recent hybridization and transposon control.</title>
        <authorList>
            <person name="Neafsey D.E."/>
            <person name="Barker B.M."/>
            <person name="Sharpton T.J."/>
            <person name="Stajich J.E."/>
            <person name="Park D.J."/>
            <person name="Whiston E."/>
            <person name="Hung C.-Y."/>
            <person name="McMahan C."/>
            <person name="White J."/>
            <person name="Sykes S."/>
            <person name="Heiman D."/>
            <person name="Young S."/>
            <person name="Zeng Q."/>
            <person name="Abouelleil A."/>
            <person name="Aftuck L."/>
            <person name="Bessette D."/>
            <person name="Brown A."/>
            <person name="FitzGerald M."/>
            <person name="Lui A."/>
            <person name="Macdonald J.P."/>
            <person name="Priest M."/>
            <person name="Orbach M.J."/>
            <person name="Galgiani J.N."/>
            <person name="Kirkland T.N."/>
            <person name="Cole G.T."/>
            <person name="Birren B.W."/>
            <person name="Henn M.R."/>
            <person name="Taylor J.W."/>
            <person name="Rounsley S.D."/>
        </authorList>
    </citation>
    <scope>NUCLEOTIDE SEQUENCE [LARGE SCALE GENOMIC DNA]</scope>
    <source>
        <strain evidence="2">RMSCC 757 / Silveira</strain>
    </source>
</reference>
<organism evidence="2">
    <name type="scientific">Coccidioides posadasii (strain RMSCC 757 / Silveira)</name>
    <name type="common">Valley fever fungus</name>
    <dbReference type="NCBI Taxonomy" id="443226"/>
    <lineage>
        <taxon>Eukaryota</taxon>
        <taxon>Fungi</taxon>
        <taxon>Dikarya</taxon>
        <taxon>Ascomycota</taxon>
        <taxon>Pezizomycotina</taxon>
        <taxon>Eurotiomycetes</taxon>
        <taxon>Eurotiomycetidae</taxon>
        <taxon>Onygenales</taxon>
        <taxon>Onygenaceae</taxon>
        <taxon>Coccidioides</taxon>
    </lineage>
</organism>
<dbReference type="HOGENOM" id="CLU_1562749_0_0_1"/>
<protein>
    <submittedName>
        <fullName evidence="1">Uncharacterized protein</fullName>
    </submittedName>
</protein>
<proteinExistence type="predicted"/>
<sequence>MNETHAKAMLGLTAEELLDLKKVMPELHNKKIQGLIHQAVAKRVLKESWIAVVEHTISQESFANKVLQAWKSKSNHENVHGALVWLLVQVQYQKTRQQQYSIQQDSSPESASPQISLSTPVQQPLLATAASRPTSSLSALESLEICPTISISGSVLICQINELPSHHTLDRQGILSEKN</sequence>
<reference evidence="2" key="2">
    <citation type="submission" date="2010-03" db="EMBL/GenBank/DDBJ databases">
        <title>The genome sequence of Coccidioides posadasii strain Silveira.</title>
        <authorList>
            <consortium name="The Broad Institute Genome Sequencing Center for Infectious Disease"/>
            <person name="Neafsey D."/>
            <person name="Orbach M."/>
            <person name="Henn M.R."/>
            <person name="Cole G.T."/>
            <person name="Galgiani J."/>
            <person name="Gardner M.J."/>
            <person name="Kirkland T.N."/>
            <person name="Taylor J.W."/>
            <person name="Young S.K."/>
            <person name="Zeng Q."/>
            <person name="Koehrsen M."/>
            <person name="Alvarado L."/>
            <person name="Berlin A."/>
            <person name="Borenstein D."/>
            <person name="Chapman S.B."/>
            <person name="Chen Z."/>
            <person name="Engels R."/>
            <person name="Freedman E."/>
            <person name="Gellesch M."/>
            <person name="Goldberg J."/>
            <person name="Griggs A."/>
            <person name="Gujja S."/>
            <person name="Heilman E."/>
            <person name="Heiman D."/>
            <person name="Howarth C."/>
            <person name="Jen D."/>
            <person name="Larson L."/>
            <person name="Mehta T."/>
            <person name="Neiman D."/>
            <person name="Park D."/>
            <person name="Pearson M."/>
            <person name="Richards J."/>
            <person name="Roberts A."/>
            <person name="Saif S."/>
            <person name="Shea T."/>
            <person name="Shenoy N."/>
            <person name="Sisk P."/>
            <person name="Stolte C."/>
            <person name="Sykes S."/>
            <person name="Walk T."/>
            <person name="White J."/>
            <person name="Yandava C."/>
            <person name="Haas B."/>
            <person name="Nusbaum C."/>
            <person name="Birren B."/>
        </authorList>
    </citation>
    <scope>NUCLEOTIDE SEQUENCE [LARGE SCALE GENOMIC DNA]</scope>
    <source>
        <strain evidence="2">RMSCC 757 / Silveira</strain>
    </source>
</reference>
<evidence type="ECO:0000313" key="1">
    <source>
        <dbReference type="EMBL" id="EFW14244.1"/>
    </source>
</evidence>
<name>E9DH22_COCPS</name>
<dbReference type="AlphaFoldDB" id="E9DH22"/>
<keyword evidence="2" id="KW-1185">Reference proteome</keyword>
<dbReference type="Proteomes" id="UP000002497">
    <property type="component" value="Unassembled WGS sequence"/>
</dbReference>
<accession>E9DH22</accession>
<dbReference type="VEuPathDB" id="FungiDB:CPSG_09094"/>
<dbReference type="STRING" id="443226.E9DH22"/>
<gene>
    <name evidence="1" type="ORF">CPSG_09094</name>
</gene>